<name>A0ABT6NHM8_9FIRM</name>
<comment type="similarity">
    <text evidence="2 8">Belongs to the PHP hydrolase family. HisK subfamily.</text>
</comment>
<evidence type="ECO:0000256" key="7">
    <source>
        <dbReference type="ARBA" id="ARBA00049158"/>
    </source>
</evidence>
<feature type="domain" description="PHP" evidence="9">
    <location>
        <begin position="11"/>
        <end position="202"/>
    </location>
</feature>
<dbReference type="InterPro" id="IPR016195">
    <property type="entry name" value="Pol/histidinol_Pase-like"/>
</dbReference>
<dbReference type="InterPro" id="IPR004013">
    <property type="entry name" value="PHP_dom"/>
</dbReference>
<evidence type="ECO:0000313" key="11">
    <source>
        <dbReference type="Proteomes" id="UP001158045"/>
    </source>
</evidence>
<evidence type="ECO:0000256" key="5">
    <source>
        <dbReference type="ARBA" id="ARBA00022801"/>
    </source>
</evidence>
<sequence>MHTLKRKFMMDFHTHCNYSPDSDTPMEDMIMAAIQIGITDLAFTDHVDIDADIDNYPQDWDFDRNAFEKDIFSMQEKYQEKINIYQGLEVGVQPHLIEKNAEIVKGNQYDFVIASLHSVEKRDLYHKKFFEHHNDIEAVQIYYTELEKSLRKPMDFSVLGHLDLYLRYKPELKNVAAKHYDDIVHVIFKKIIEDGKGIELNAGGFRYGLNQNNPGMTLLKLYKEMKGEVITLGSDAHSPKYLGSNYKENCELLKSIGFKYVTTFKKMKPVFHKL</sequence>
<dbReference type="SUPFAM" id="SSF89550">
    <property type="entry name" value="PHP domain-like"/>
    <property type="match status" value="1"/>
</dbReference>
<protein>
    <recommendedName>
        <fullName evidence="3 8">Histidinol-phosphatase</fullName>
        <shortName evidence="8">HolPase</shortName>
        <ecNumber evidence="3 8">3.1.3.15</ecNumber>
    </recommendedName>
</protein>
<dbReference type="PANTHER" id="PTHR21039">
    <property type="entry name" value="HISTIDINOL PHOSPHATASE-RELATED"/>
    <property type="match status" value="1"/>
</dbReference>
<dbReference type="Proteomes" id="UP001158045">
    <property type="component" value="Unassembled WGS sequence"/>
</dbReference>
<evidence type="ECO:0000256" key="1">
    <source>
        <dbReference type="ARBA" id="ARBA00004970"/>
    </source>
</evidence>
<dbReference type="NCBIfam" id="TIGR01856">
    <property type="entry name" value="hisJ_fam"/>
    <property type="match status" value="1"/>
</dbReference>
<dbReference type="Gene3D" id="3.20.20.140">
    <property type="entry name" value="Metal-dependent hydrolases"/>
    <property type="match status" value="1"/>
</dbReference>
<keyword evidence="6 8" id="KW-0368">Histidine biosynthesis</keyword>
<comment type="caution">
    <text evidence="10">The sequence shown here is derived from an EMBL/GenBank/DDBJ whole genome shotgun (WGS) entry which is preliminary data.</text>
</comment>
<dbReference type="InterPro" id="IPR010140">
    <property type="entry name" value="Histidinol_P_phosphatase_HisJ"/>
</dbReference>
<evidence type="ECO:0000313" key="10">
    <source>
        <dbReference type="EMBL" id="MDH8679938.1"/>
    </source>
</evidence>
<evidence type="ECO:0000259" key="9">
    <source>
        <dbReference type="Pfam" id="PF02811"/>
    </source>
</evidence>
<dbReference type="EMBL" id="JARYZI010000024">
    <property type="protein sequence ID" value="MDH8679938.1"/>
    <property type="molecule type" value="Genomic_DNA"/>
</dbReference>
<evidence type="ECO:0000256" key="6">
    <source>
        <dbReference type="ARBA" id="ARBA00023102"/>
    </source>
</evidence>
<organism evidence="10 11">
    <name type="scientific">Fusibacter bizertensis</name>
    <dbReference type="NCBI Taxonomy" id="1488331"/>
    <lineage>
        <taxon>Bacteria</taxon>
        <taxon>Bacillati</taxon>
        <taxon>Bacillota</taxon>
        <taxon>Clostridia</taxon>
        <taxon>Eubacteriales</taxon>
        <taxon>Eubacteriales Family XII. Incertae Sedis</taxon>
        <taxon>Fusibacter</taxon>
    </lineage>
</organism>
<dbReference type="PANTHER" id="PTHR21039:SF0">
    <property type="entry name" value="HISTIDINOL-PHOSPHATASE"/>
    <property type="match status" value="1"/>
</dbReference>
<evidence type="ECO:0000256" key="2">
    <source>
        <dbReference type="ARBA" id="ARBA00009152"/>
    </source>
</evidence>
<keyword evidence="4 8" id="KW-0028">Amino-acid biosynthesis</keyword>
<dbReference type="Pfam" id="PF02811">
    <property type="entry name" value="PHP"/>
    <property type="match status" value="1"/>
</dbReference>
<dbReference type="EC" id="3.1.3.15" evidence="3 8"/>
<proteinExistence type="inferred from homology"/>
<comment type="catalytic activity">
    <reaction evidence="7 8">
        <text>L-histidinol phosphate + H2O = L-histidinol + phosphate</text>
        <dbReference type="Rhea" id="RHEA:14465"/>
        <dbReference type="ChEBI" id="CHEBI:15377"/>
        <dbReference type="ChEBI" id="CHEBI:43474"/>
        <dbReference type="ChEBI" id="CHEBI:57699"/>
        <dbReference type="ChEBI" id="CHEBI:57980"/>
        <dbReference type="EC" id="3.1.3.15"/>
    </reaction>
</comment>
<evidence type="ECO:0000256" key="3">
    <source>
        <dbReference type="ARBA" id="ARBA00013085"/>
    </source>
</evidence>
<evidence type="ECO:0000256" key="8">
    <source>
        <dbReference type="RuleBase" id="RU366003"/>
    </source>
</evidence>
<comment type="pathway">
    <text evidence="1 8">Amino-acid biosynthesis; L-histidine biosynthesis; L-histidine from 5-phospho-alpha-D-ribose 1-diphosphate: step 8/9.</text>
</comment>
<gene>
    <name evidence="10" type="ORF">QE109_17455</name>
</gene>
<reference evidence="10 11" key="1">
    <citation type="submission" date="2023-04" db="EMBL/GenBank/DDBJ databases">
        <title>Fusibacter bizertensis strain WBS, isolated from littoral bottom sediments of the Arctic seas - biochemical and genomic analysis.</title>
        <authorList>
            <person name="Brioukhanov A.L."/>
        </authorList>
    </citation>
    <scope>NUCLEOTIDE SEQUENCE [LARGE SCALE GENOMIC DNA]</scope>
    <source>
        <strain evidence="10 11">WBS</strain>
    </source>
</reference>
<keyword evidence="5 8" id="KW-0378">Hydrolase</keyword>
<evidence type="ECO:0000256" key="4">
    <source>
        <dbReference type="ARBA" id="ARBA00022605"/>
    </source>
</evidence>
<accession>A0ABT6NHM8</accession>
<dbReference type="RefSeq" id="WP_281095831.1">
    <property type="nucleotide sequence ID" value="NZ_JARYZI010000024.1"/>
</dbReference>
<keyword evidence="11" id="KW-1185">Reference proteome</keyword>